<evidence type="ECO:0000256" key="1">
    <source>
        <dbReference type="ARBA" id="ARBA00023054"/>
    </source>
</evidence>
<dbReference type="PANTHER" id="PTHR30563:SF0">
    <property type="entry name" value="DNA RECOMBINATION PROTEIN RMUC"/>
    <property type="match status" value="1"/>
</dbReference>
<protein>
    <recommendedName>
        <fullName evidence="6">DNA recombination protein RmuC homolog</fullName>
    </recommendedName>
</protein>
<feature type="region of interest" description="Disordered" evidence="3">
    <location>
        <begin position="274"/>
        <end position="321"/>
    </location>
</feature>
<gene>
    <name evidence="5" type="ORF">METZ01_LOCUS205578</name>
</gene>
<feature type="transmembrane region" description="Helical" evidence="4">
    <location>
        <begin position="6"/>
        <end position="28"/>
    </location>
</feature>
<keyword evidence="4" id="KW-0812">Transmembrane</keyword>
<dbReference type="InterPro" id="IPR003798">
    <property type="entry name" value="DNA_recombination_RmuC"/>
</dbReference>
<keyword evidence="2" id="KW-0233">DNA recombination</keyword>
<accession>A0A382ERE2</accession>
<dbReference type="PANTHER" id="PTHR30563">
    <property type="entry name" value="DNA RECOMBINATION PROTEIN RMUC"/>
    <property type="match status" value="1"/>
</dbReference>
<name>A0A382ERE2_9ZZZZ</name>
<keyword evidence="4" id="KW-0472">Membrane</keyword>
<feature type="compositionally biased region" description="Basic and acidic residues" evidence="3">
    <location>
        <begin position="274"/>
        <end position="286"/>
    </location>
</feature>
<reference evidence="5" key="1">
    <citation type="submission" date="2018-05" db="EMBL/GenBank/DDBJ databases">
        <authorList>
            <person name="Lanie J.A."/>
            <person name="Ng W.-L."/>
            <person name="Kazmierczak K.M."/>
            <person name="Andrzejewski T.M."/>
            <person name="Davidsen T.M."/>
            <person name="Wayne K.J."/>
            <person name="Tettelin H."/>
            <person name="Glass J.I."/>
            <person name="Rusch D."/>
            <person name="Podicherti R."/>
            <person name="Tsui H.-C.T."/>
            <person name="Winkler M.E."/>
        </authorList>
    </citation>
    <scope>NUCLEOTIDE SEQUENCE</scope>
</reference>
<evidence type="ECO:0008006" key="6">
    <source>
        <dbReference type="Google" id="ProtNLM"/>
    </source>
</evidence>
<proteinExistence type="predicted"/>
<keyword evidence="4" id="KW-1133">Transmembrane helix</keyword>
<organism evidence="5">
    <name type="scientific">marine metagenome</name>
    <dbReference type="NCBI Taxonomy" id="408172"/>
    <lineage>
        <taxon>unclassified sequences</taxon>
        <taxon>metagenomes</taxon>
        <taxon>ecological metagenomes</taxon>
    </lineage>
</organism>
<evidence type="ECO:0000256" key="2">
    <source>
        <dbReference type="ARBA" id="ARBA00023172"/>
    </source>
</evidence>
<sequence length="321" mass="36324">MELSSQIIIFLLGFFSGAGVIALLYFFVIARKKSDVKENNDLDSLKTNILSIQQSLQNFNLAQDRIENTLIRGGAQQQGPWGEFVLKNILDSVGLREGKEYETQKAYKDSDGNLQKPDVIVHMPGKRDIIIDSKVSLSAWHDYSNTKDQNAKAMHLKKFLEAVKNFVRSLSKDNYANLYEINTIDNVLMFIPIEPALLALYNEGVKIIEDAWQKKIMIVGPSTLPYLLKAVENMWRLDKQTKTIKDIAAAATDIYDKTVNVYESFNQANQSIDKAKDKMDEAKSRLQDGPGSLTKKVQKMKELGRLSTKKQLPIDSEDDIN</sequence>
<dbReference type="GO" id="GO:0006310">
    <property type="term" value="P:DNA recombination"/>
    <property type="evidence" value="ECO:0007669"/>
    <property type="project" value="UniProtKB-KW"/>
</dbReference>
<evidence type="ECO:0000256" key="4">
    <source>
        <dbReference type="SAM" id="Phobius"/>
    </source>
</evidence>
<dbReference type="Pfam" id="PF02646">
    <property type="entry name" value="RmuC"/>
    <property type="match status" value="1"/>
</dbReference>
<evidence type="ECO:0000313" key="5">
    <source>
        <dbReference type="EMBL" id="SVB52724.1"/>
    </source>
</evidence>
<evidence type="ECO:0000256" key="3">
    <source>
        <dbReference type="SAM" id="MobiDB-lite"/>
    </source>
</evidence>
<keyword evidence="1" id="KW-0175">Coiled coil</keyword>
<dbReference type="AlphaFoldDB" id="A0A382ERE2"/>
<dbReference type="EMBL" id="UINC01045678">
    <property type="protein sequence ID" value="SVB52724.1"/>
    <property type="molecule type" value="Genomic_DNA"/>
</dbReference>